<sequence length="82" mass="9210">MERKVCCSHIRNNANPGATPISLVPCGKIPAGQLQLNHVNSDTLAAIVSESHPSPNQFYRIFFIHSHHICLIHELHVYKIIM</sequence>
<dbReference type="EMBL" id="CM004479">
    <property type="protein sequence ID" value="OCT71013.1"/>
    <property type="molecule type" value="Genomic_DNA"/>
</dbReference>
<dbReference type="Proteomes" id="UP000694892">
    <property type="component" value="Chromosome 7S"/>
</dbReference>
<name>A0A974HAM4_XENLA</name>
<gene>
    <name evidence="1" type="ORF">XELAEV_18037922mg</name>
</gene>
<organism evidence="1 2">
    <name type="scientific">Xenopus laevis</name>
    <name type="common">African clawed frog</name>
    <dbReference type="NCBI Taxonomy" id="8355"/>
    <lineage>
        <taxon>Eukaryota</taxon>
        <taxon>Metazoa</taxon>
        <taxon>Chordata</taxon>
        <taxon>Craniata</taxon>
        <taxon>Vertebrata</taxon>
        <taxon>Euteleostomi</taxon>
        <taxon>Amphibia</taxon>
        <taxon>Batrachia</taxon>
        <taxon>Anura</taxon>
        <taxon>Pipoidea</taxon>
        <taxon>Pipidae</taxon>
        <taxon>Xenopodinae</taxon>
        <taxon>Xenopus</taxon>
        <taxon>Xenopus</taxon>
    </lineage>
</organism>
<reference evidence="2" key="1">
    <citation type="journal article" date="2016" name="Nature">
        <title>Genome evolution in the allotetraploid frog Xenopus laevis.</title>
        <authorList>
            <person name="Session A.M."/>
            <person name="Uno Y."/>
            <person name="Kwon T."/>
            <person name="Chapman J.A."/>
            <person name="Toyoda A."/>
            <person name="Takahashi S."/>
            <person name="Fukui A."/>
            <person name="Hikosaka A."/>
            <person name="Suzuki A."/>
            <person name="Kondo M."/>
            <person name="van Heeringen S.J."/>
            <person name="Quigley I."/>
            <person name="Heinz S."/>
            <person name="Ogino H."/>
            <person name="Ochi H."/>
            <person name="Hellsten U."/>
            <person name="Lyons J.B."/>
            <person name="Simakov O."/>
            <person name="Putnam N."/>
            <person name="Stites J."/>
            <person name="Kuroki Y."/>
            <person name="Tanaka T."/>
            <person name="Michiue T."/>
            <person name="Watanabe M."/>
            <person name="Bogdanovic O."/>
            <person name="Lister R."/>
            <person name="Georgiou G."/>
            <person name="Paranjpe S.S."/>
            <person name="van Kruijsbergen I."/>
            <person name="Shu S."/>
            <person name="Carlson J."/>
            <person name="Kinoshita T."/>
            <person name="Ohta Y."/>
            <person name="Mawaribuchi S."/>
            <person name="Jenkins J."/>
            <person name="Grimwood J."/>
            <person name="Schmutz J."/>
            <person name="Mitros T."/>
            <person name="Mozaffari S.V."/>
            <person name="Suzuki Y."/>
            <person name="Haramoto Y."/>
            <person name="Yamamoto T.S."/>
            <person name="Takagi C."/>
            <person name="Heald R."/>
            <person name="Miller K."/>
            <person name="Haudenschild C."/>
            <person name="Kitzman J."/>
            <person name="Nakayama T."/>
            <person name="Izutsu Y."/>
            <person name="Robert J."/>
            <person name="Fortriede J."/>
            <person name="Burns K."/>
            <person name="Lotay V."/>
            <person name="Karimi K."/>
            <person name="Yasuoka Y."/>
            <person name="Dichmann D.S."/>
            <person name="Flajnik M.F."/>
            <person name="Houston D.W."/>
            <person name="Shendure J."/>
            <person name="DuPasquier L."/>
            <person name="Vize P.D."/>
            <person name="Zorn A.M."/>
            <person name="Ito M."/>
            <person name="Marcotte E.M."/>
            <person name="Wallingford J.B."/>
            <person name="Ito Y."/>
            <person name="Asashima M."/>
            <person name="Ueno N."/>
            <person name="Matsuda Y."/>
            <person name="Veenstra G.J."/>
            <person name="Fujiyama A."/>
            <person name="Harland R.M."/>
            <person name="Taira M."/>
            <person name="Rokhsar D.S."/>
        </authorList>
    </citation>
    <scope>NUCLEOTIDE SEQUENCE [LARGE SCALE GENOMIC DNA]</scope>
    <source>
        <strain evidence="2">J</strain>
    </source>
</reference>
<dbReference type="AlphaFoldDB" id="A0A974HAM4"/>
<evidence type="ECO:0000313" key="2">
    <source>
        <dbReference type="Proteomes" id="UP000694892"/>
    </source>
</evidence>
<accession>A0A974HAM4</accession>
<proteinExistence type="predicted"/>
<evidence type="ECO:0000313" key="1">
    <source>
        <dbReference type="EMBL" id="OCT71013.1"/>
    </source>
</evidence>
<protein>
    <submittedName>
        <fullName evidence="1">Uncharacterized protein</fullName>
    </submittedName>
</protein>